<protein>
    <recommendedName>
        <fullName evidence="1">Transposase IS204/IS1001/IS1096/IS1165 DDE domain-containing protein</fullName>
    </recommendedName>
</protein>
<evidence type="ECO:0000313" key="2">
    <source>
        <dbReference type="EMBL" id="TWU28687.1"/>
    </source>
</evidence>
<keyword evidence="3" id="KW-1185">Reference proteome</keyword>
<feature type="domain" description="Transposase IS204/IS1001/IS1096/IS1165 DDE" evidence="1">
    <location>
        <begin position="6"/>
        <end position="59"/>
    </location>
</feature>
<dbReference type="RefSeq" id="WP_146450387.1">
    <property type="nucleotide sequence ID" value="NZ_SJPS01000002.1"/>
</dbReference>
<dbReference type="OrthoDB" id="286035at2"/>
<dbReference type="Pfam" id="PF01610">
    <property type="entry name" value="DDE_Tnp_ISL3"/>
    <property type="match status" value="1"/>
</dbReference>
<accession>A0A5C6CYS0</accession>
<dbReference type="InterPro" id="IPR002560">
    <property type="entry name" value="Transposase_DDE"/>
</dbReference>
<proteinExistence type="predicted"/>
<name>A0A5C6CYS0_9BACT</name>
<dbReference type="EMBL" id="SJPS01000002">
    <property type="protein sequence ID" value="TWU28687.1"/>
    <property type="molecule type" value="Genomic_DNA"/>
</dbReference>
<comment type="caution">
    <text evidence="2">The sequence shown here is derived from an EMBL/GenBank/DDBJ whole genome shotgun (WGS) entry which is preliminary data.</text>
</comment>
<dbReference type="Proteomes" id="UP000318437">
    <property type="component" value="Unassembled WGS sequence"/>
</dbReference>
<evidence type="ECO:0000259" key="1">
    <source>
        <dbReference type="Pfam" id="PF01610"/>
    </source>
</evidence>
<gene>
    <name evidence="2" type="ORF">Pla144_19790</name>
</gene>
<reference evidence="2 3" key="1">
    <citation type="submission" date="2019-02" db="EMBL/GenBank/DDBJ databases">
        <title>Deep-cultivation of Planctomycetes and their phenomic and genomic characterization uncovers novel biology.</title>
        <authorList>
            <person name="Wiegand S."/>
            <person name="Jogler M."/>
            <person name="Boedeker C."/>
            <person name="Pinto D."/>
            <person name="Vollmers J."/>
            <person name="Rivas-Marin E."/>
            <person name="Kohn T."/>
            <person name="Peeters S.H."/>
            <person name="Heuer A."/>
            <person name="Rast P."/>
            <person name="Oberbeckmann S."/>
            <person name="Bunk B."/>
            <person name="Jeske O."/>
            <person name="Meyerdierks A."/>
            <person name="Storesund J.E."/>
            <person name="Kallscheuer N."/>
            <person name="Luecker S."/>
            <person name="Lage O.M."/>
            <person name="Pohl T."/>
            <person name="Merkel B.J."/>
            <person name="Hornburger P."/>
            <person name="Mueller R.-W."/>
            <person name="Bruemmer F."/>
            <person name="Labrenz M."/>
            <person name="Spormann A.M."/>
            <person name="Op Den Camp H."/>
            <person name="Overmann J."/>
            <person name="Amann R."/>
            <person name="Jetten M.S.M."/>
            <person name="Mascher T."/>
            <person name="Medema M.H."/>
            <person name="Devos D.P."/>
            <person name="Kaster A.-K."/>
            <person name="Ovreas L."/>
            <person name="Rohde M."/>
            <person name="Galperin M.Y."/>
            <person name="Jogler C."/>
        </authorList>
    </citation>
    <scope>NUCLEOTIDE SEQUENCE [LARGE SCALE GENOMIC DNA]</scope>
    <source>
        <strain evidence="2 3">Pla144</strain>
    </source>
</reference>
<organism evidence="2 3">
    <name type="scientific">Bythopirellula polymerisocia</name>
    <dbReference type="NCBI Taxonomy" id="2528003"/>
    <lineage>
        <taxon>Bacteria</taxon>
        <taxon>Pseudomonadati</taxon>
        <taxon>Planctomycetota</taxon>
        <taxon>Planctomycetia</taxon>
        <taxon>Pirellulales</taxon>
        <taxon>Lacipirellulaceae</taxon>
        <taxon>Bythopirellula</taxon>
    </lineage>
</organism>
<evidence type="ECO:0000313" key="3">
    <source>
        <dbReference type="Proteomes" id="UP000318437"/>
    </source>
</evidence>
<dbReference type="AlphaFoldDB" id="A0A5C6CYS0"/>
<sequence length="141" mass="16841">MKAEGYEQVFKRSRWCLLKRPENLTDQQTIKLSELLRYILRSVRAHLLREDFQRFWEYGSPGLAPRLPRFCWACREEYSTADRRARDRTWIGNAHMENDNENIAKKASNYPFWLSNFAFSRRIAYGQMKSDRATACRGCYS</sequence>